<dbReference type="EMBL" id="MU864409">
    <property type="protein sequence ID" value="KAK4187080.1"/>
    <property type="molecule type" value="Genomic_DNA"/>
</dbReference>
<dbReference type="Proteomes" id="UP001302126">
    <property type="component" value="Unassembled WGS sequence"/>
</dbReference>
<comment type="caution">
    <text evidence="1">The sequence shown here is derived from an EMBL/GenBank/DDBJ whole genome shotgun (WGS) entry which is preliminary data.</text>
</comment>
<keyword evidence="2" id="KW-1185">Reference proteome</keyword>
<sequence>MACSSIGTVGFQRVAGTHCPKKFPLGGREFRIVDSQVLGAGAWAARDEPIHLMPGFEWWDHGAPRLPLPRKTAGQSLPGCPECPLVTLVTNTGYEEYIVREHDVQLLYGIILKIYFIATGQVENSSIYEYHRFFRKQSTRQHFGTISRIRGQRGRWAGDDFHLTSGRRRDSLIGFRGYGAPTGGAFRSHLAPLSYPYFQQSIARHDAPGRRPHPETMSVYLCEKLAHHSIPSHLLMWRGLGMQLRLCSTAGFPVLAKESHQNSSR</sequence>
<proteinExistence type="predicted"/>
<reference evidence="1" key="1">
    <citation type="journal article" date="2023" name="Mol. Phylogenet. Evol.">
        <title>Genome-scale phylogeny and comparative genomics of the fungal order Sordariales.</title>
        <authorList>
            <person name="Hensen N."/>
            <person name="Bonometti L."/>
            <person name="Westerberg I."/>
            <person name="Brannstrom I.O."/>
            <person name="Guillou S."/>
            <person name="Cros-Aarteil S."/>
            <person name="Calhoun S."/>
            <person name="Haridas S."/>
            <person name="Kuo A."/>
            <person name="Mondo S."/>
            <person name="Pangilinan J."/>
            <person name="Riley R."/>
            <person name="LaButti K."/>
            <person name="Andreopoulos B."/>
            <person name="Lipzen A."/>
            <person name="Chen C."/>
            <person name="Yan M."/>
            <person name="Daum C."/>
            <person name="Ng V."/>
            <person name="Clum A."/>
            <person name="Steindorff A."/>
            <person name="Ohm R.A."/>
            <person name="Martin F."/>
            <person name="Silar P."/>
            <person name="Natvig D.O."/>
            <person name="Lalanne C."/>
            <person name="Gautier V."/>
            <person name="Ament-Velasquez S.L."/>
            <person name="Kruys A."/>
            <person name="Hutchinson M.I."/>
            <person name="Powell A.J."/>
            <person name="Barry K."/>
            <person name="Miller A.N."/>
            <person name="Grigoriev I.V."/>
            <person name="Debuchy R."/>
            <person name="Gladieux P."/>
            <person name="Hiltunen Thoren M."/>
            <person name="Johannesson H."/>
        </authorList>
    </citation>
    <scope>NUCLEOTIDE SEQUENCE</scope>
    <source>
        <strain evidence="1">PSN309</strain>
    </source>
</reference>
<gene>
    <name evidence="1" type="ORF">QBC35DRAFT_474824</name>
</gene>
<accession>A0AAN6WRZ4</accession>
<evidence type="ECO:0000313" key="1">
    <source>
        <dbReference type="EMBL" id="KAK4187080.1"/>
    </source>
</evidence>
<reference evidence="1" key="2">
    <citation type="submission" date="2023-05" db="EMBL/GenBank/DDBJ databases">
        <authorList>
            <consortium name="Lawrence Berkeley National Laboratory"/>
            <person name="Steindorff A."/>
            <person name="Hensen N."/>
            <person name="Bonometti L."/>
            <person name="Westerberg I."/>
            <person name="Brannstrom I.O."/>
            <person name="Guillou S."/>
            <person name="Cros-Aarteil S."/>
            <person name="Calhoun S."/>
            <person name="Haridas S."/>
            <person name="Kuo A."/>
            <person name="Mondo S."/>
            <person name="Pangilinan J."/>
            <person name="Riley R."/>
            <person name="Labutti K."/>
            <person name="Andreopoulos B."/>
            <person name="Lipzen A."/>
            <person name="Chen C."/>
            <person name="Yanf M."/>
            <person name="Daum C."/>
            <person name="Ng V."/>
            <person name="Clum A."/>
            <person name="Ohm R."/>
            <person name="Martin F."/>
            <person name="Silar P."/>
            <person name="Natvig D."/>
            <person name="Lalanne C."/>
            <person name="Gautier V."/>
            <person name="Ament-Velasquez S.L."/>
            <person name="Kruys A."/>
            <person name="Hutchinson M.I."/>
            <person name="Powell A.J."/>
            <person name="Barry K."/>
            <person name="Miller A.N."/>
            <person name="Grigoriev I.V."/>
            <person name="Debuchy R."/>
            <person name="Gladieux P."/>
            <person name="Thoren M.H."/>
            <person name="Johannesson H."/>
        </authorList>
    </citation>
    <scope>NUCLEOTIDE SEQUENCE</scope>
    <source>
        <strain evidence="1">PSN309</strain>
    </source>
</reference>
<name>A0AAN6WRZ4_9PEZI</name>
<protein>
    <submittedName>
        <fullName evidence="1">Uncharacterized protein</fullName>
    </submittedName>
</protein>
<organism evidence="1 2">
    <name type="scientific">Podospora australis</name>
    <dbReference type="NCBI Taxonomy" id="1536484"/>
    <lineage>
        <taxon>Eukaryota</taxon>
        <taxon>Fungi</taxon>
        <taxon>Dikarya</taxon>
        <taxon>Ascomycota</taxon>
        <taxon>Pezizomycotina</taxon>
        <taxon>Sordariomycetes</taxon>
        <taxon>Sordariomycetidae</taxon>
        <taxon>Sordariales</taxon>
        <taxon>Podosporaceae</taxon>
        <taxon>Podospora</taxon>
    </lineage>
</organism>
<evidence type="ECO:0000313" key="2">
    <source>
        <dbReference type="Proteomes" id="UP001302126"/>
    </source>
</evidence>
<dbReference type="AlphaFoldDB" id="A0AAN6WRZ4"/>